<dbReference type="GO" id="GO:0006281">
    <property type="term" value="P:DNA repair"/>
    <property type="evidence" value="ECO:0007669"/>
    <property type="project" value="TreeGrafter"/>
</dbReference>
<name>A0A5P1FH89_ASPOF</name>
<dbReference type="PANTHER" id="PTHR12083">
    <property type="entry name" value="BIFUNCTIONAL POLYNUCLEOTIDE PHOSPHATASE/KINASE"/>
    <property type="match status" value="1"/>
</dbReference>
<organism evidence="1 2">
    <name type="scientific">Asparagus officinalis</name>
    <name type="common">Garden asparagus</name>
    <dbReference type="NCBI Taxonomy" id="4686"/>
    <lineage>
        <taxon>Eukaryota</taxon>
        <taxon>Viridiplantae</taxon>
        <taxon>Streptophyta</taxon>
        <taxon>Embryophyta</taxon>
        <taxon>Tracheophyta</taxon>
        <taxon>Spermatophyta</taxon>
        <taxon>Magnoliopsida</taxon>
        <taxon>Liliopsida</taxon>
        <taxon>Asparagales</taxon>
        <taxon>Asparagaceae</taxon>
        <taxon>Asparagoideae</taxon>
        <taxon>Asparagus</taxon>
    </lineage>
</organism>
<dbReference type="InterPro" id="IPR036412">
    <property type="entry name" value="HAD-like_sf"/>
</dbReference>
<protein>
    <submittedName>
        <fullName evidence="1">Uncharacterized protein</fullName>
    </submittedName>
</protein>
<dbReference type="PANTHER" id="PTHR12083:SF9">
    <property type="entry name" value="BIFUNCTIONAL POLYNUCLEOTIDE PHOSPHATASE_KINASE"/>
    <property type="match status" value="1"/>
</dbReference>
<dbReference type="InterPro" id="IPR013954">
    <property type="entry name" value="PNK3P"/>
</dbReference>
<gene>
    <name evidence="1" type="ORF">A4U43_C02F9300</name>
</gene>
<accession>A0A5P1FH89</accession>
<dbReference type="GO" id="GO:0046403">
    <property type="term" value="F:polynucleotide 3'-phosphatase activity"/>
    <property type="evidence" value="ECO:0007669"/>
    <property type="project" value="TreeGrafter"/>
</dbReference>
<dbReference type="InterPro" id="IPR023214">
    <property type="entry name" value="HAD_sf"/>
</dbReference>
<keyword evidence="2" id="KW-1185">Reference proteome</keyword>
<dbReference type="Pfam" id="PF08645">
    <property type="entry name" value="PNK3P"/>
    <property type="match status" value="1"/>
</dbReference>
<dbReference type="InterPro" id="IPR006549">
    <property type="entry name" value="HAD-SF_hydro_IIIA"/>
</dbReference>
<dbReference type="Gene3D" id="3.40.50.1000">
    <property type="entry name" value="HAD superfamily/HAD-like"/>
    <property type="match status" value="1"/>
</dbReference>
<dbReference type="NCBIfam" id="TIGR01662">
    <property type="entry name" value="HAD-SF-IIIA"/>
    <property type="match status" value="1"/>
</dbReference>
<feature type="non-terminal residue" evidence="1">
    <location>
        <position position="59"/>
    </location>
</feature>
<feature type="non-terminal residue" evidence="1">
    <location>
        <position position="1"/>
    </location>
</feature>
<proteinExistence type="predicted"/>
<dbReference type="SUPFAM" id="SSF56784">
    <property type="entry name" value="HAD-like"/>
    <property type="match status" value="1"/>
</dbReference>
<evidence type="ECO:0000313" key="2">
    <source>
        <dbReference type="Proteomes" id="UP000243459"/>
    </source>
</evidence>
<dbReference type="Proteomes" id="UP000243459">
    <property type="component" value="Chromosome 2"/>
</dbReference>
<dbReference type="GO" id="GO:0003690">
    <property type="term" value="F:double-stranded DNA binding"/>
    <property type="evidence" value="ECO:0007669"/>
    <property type="project" value="TreeGrafter"/>
</dbReference>
<dbReference type="OMA" id="CEVSMIF"/>
<sequence>LVHSSIPDKLQELYKNGYKLVIFTNESNIERWKNKRQQAVDSKIGRLDKFIGRVKVPIQ</sequence>
<dbReference type="GO" id="GO:0046404">
    <property type="term" value="F:ATP-dependent polydeoxyribonucleotide 5'-hydroxyl-kinase activity"/>
    <property type="evidence" value="ECO:0007669"/>
    <property type="project" value="TreeGrafter"/>
</dbReference>
<dbReference type="AlphaFoldDB" id="A0A5P1FH89"/>
<evidence type="ECO:0000313" key="1">
    <source>
        <dbReference type="EMBL" id="ONK77676.1"/>
    </source>
</evidence>
<reference evidence="2" key="1">
    <citation type="journal article" date="2017" name="Nat. Commun.">
        <title>The asparagus genome sheds light on the origin and evolution of a young Y chromosome.</title>
        <authorList>
            <person name="Harkess A."/>
            <person name="Zhou J."/>
            <person name="Xu C."/>
            <person name="Bowers J.E."/>
            <person name="Van der Hulst R."/>
            <person name="Ayyampalayam S."/>
            <person name="Mercati F."/>
            <person name="Riccardi P."/>
            <person name="McKain M.R."/>
            <person name="Kakrana A."/>
            <person name="Tang H."/>
            <person name="Ray J."/>
            <person name="Groenendijk J."/>
            <person name="Arikit S."/>
            <person name="Mathioni S.M."/>
            <person name="Nakano M."/>
            <person name="Shan H."/>
            <person name="Telgmann-Rauber A."/>
            <person name="Kanno A."/>
            <person name="Yue Z."/>
            <person name="Chen H."/>
            <person name="Li W."/>
            <person name="Chen Y."/>
            <person name="Xu X."/>
            <person name="Zhang Y."/>
            <person name="Luo S."/>
            <person name="Chen H."/>
            <person name="Gao J."/>
            <person name="Mao Z."/>
            <person name="Pires J.C."/>
            <person name="Luo M."/>
            <person name="Kudrna D."/>
            <person name="Wing R.A."/>
            <person name="Meyers B.C."/>
            <person name="Yi K."/>
            <person name="Kong H."/>
            <person name="Lavrijsen P."/>
            <person name="Sunseri F."/>
            <person name="Falavigna A."/>
            <person name="Ye Y."/>
            <person name="Leebens-Mack J.H."/>
            <person name="Chen G."/>
        </authorList>
    </citation>
    <scope>NUCLEOTIDE SEQUENCE [LARGE SCALE GENOMIC DNA]</scope>
    <source>
        <strain evidence="2">cv. DH0086</strain>
    </source>
</reference>
<dbReference type="EMBL" id="CM007382">
    <property type="protein sequence ID" value="ONK77676.1"/>
    <property type="molecule type" value="Genomic_DNA"/>
</dbReference>